<protein>
    <submittedName>
        <fullName evidence="6">GlyGly-CTERM sorting domain-containing protein</fullName>
    </submittedName>
</protein>
<name>A0A6N3Z8H1_ALIFS</name>
<comment type="caution">
    <text evidence="6">The sequence shown here is derived from an EMBL/GenBank/DDBJ whole genome shotgun (WGS) entry which is preliminary data.</text>
</comment>
<dbReference type="PROSITE" id="PS51829">
    <property type="entry name" value="P_HOMO_B"/>
    <property type="match status" value="1"/>
</dbReference>
<dbReference type="GO" id="GO:0006508">
    <property type="term" value="P:proteolysis"/>
    <property type="evidence" value="ECO:0007669"/>
    <property type="project" value="UniProtKB-KW"/>
</dbReference>
<evidence type="ECO:0000313" key="7">
    <source>
        <dbReference type="Proteomes" id="UP000435323"/>
    </source>
</evidence>
<accession>A0A6N3Z8H1</accession>
<dbReference type="GO" id="GO:0004252">
    <property type="term" value="F:serine-type endopeptidase activity"/>
    <property type="evidence" value="ECO:0007669"/>
    <property type="project" value="InterPro"/>
</dbReference>
<dbReference type="InterPro" id="IPR002884">
    <property type="entry name" value="P_dom"/>
</dbReference>
<keyword evidence="3" id="KW-1133">Transmembrane helix</keyword>
<gene>
    <name evidence="6" type="ORF">GNP77_13125</name>
</gene>
<dbReference type="InterPro" id="IPR008979">
    <property type="entry name" value="Galactose-bd-like_sf"/>
</dbReference>
<dbReference type="Pfam" id="PF01483">
    <property type="entry name" value="P_proprotein"/>
    <property type="match status" value="1"/>
</dbReference>
<evidence type="ECO:0000256" key="1">
    <source>
        <dbReference type="ARBA" id="ARBA00022670"/>
    </source>
</evidence>
<feature type="domain" description="P/Homo B" evidence="5">
    <location>
        <begin position="587"/>
        <end position="724"/>
    </location>
</feature>
<feature type="signal peptide" evidence="4">
    <location>
        <begin position="1"/>
        <end position="20"/>
    </location>
</feature>
<dbReference type="SUPFAM" id="SSF55486">
    <property type="entry name" value="Metalloproteases ('zincins'), catalytic domain"/>
    <property type="match status" value="1"/>
</dbReference>
<dbReference type="EMBL" id="WOBO01000015">
    <property type="protein sequence ID" value="MUK46325.1"/>
    <property type="molecule type" value="Genomic_DNA"/>
</dbReference>
<reference evidence="6 7" key="1">
    <citation type="submission" date="2019-11" db="EMBL/GenBank/DDBJ databases">
        <title>Using colonization assays and comparative genomics to discover symbiosis behaviors and factors in Vibrio fischeri.</title>
        <authorList>
            <person name="Bongrand C."/>
            <person name="Moriano-Gutierrez S."/>
            <person name="Arevalo P."/>
            <person name="Mcfall-Ngai M."/>
            <person name="Visick K."/>
            <person name="Polz M.F."/>
            <person name="Ruby E.G."/>
        </authorList>
    </citation>
    <scope>NUCLEOTIDE SEQUENCE [LARGE SCALE GENOMIC DNA]</scope>
    <source>
        <strain evidence="7">emors.3.2</strain>
    </source>
</reference>
<organism evidence="6 7">
    <name type="scientific">Aliivibrio fischeri</name>
    <name type="common">Vibrio fischeri</name>
    <dbReference type="NCBI Taxonomy" id="668"/>
    <lineage>
        <taxon>Bacteria</taxon>
        <taxon>Pseudomonadati</taxon>
        <taxon>Pseudomonadota</taxon>
        <taxon>Gammaproteobacteria</taxon>
        <taxon>Vibrionales</taxon>
        <taxon>Vibrionaceae</taxon>
        <taxon>Aliivibrio</taxon>
    </lineage>
</organism>
<keyword evidence="4" id="KW-0732">Signal</keyword>
<dbReference type="NCBIfam" id="TIGR03501">
    <property type="entry name" value="GlyGly_CTERM"/>
    <property type="match status" value="1"/>
</dbReference>
<evidence type="ECO:0000259" key="5">
    <source>
        <dbReference type="PROSITE" id="PS51829"/>
    </source>
</evidence>
<evidence type="ECO:0000256" key="4">
    <source>
        <dbReference type="SAM" id="SignalP"/>
    </source>
</evidence>
<evidence type="ECO:0000313" key="6">
    <source>
        <dbReference type="EMBL" id="MUK46325.1"/>
    </source>
</evidence>
<dbReference type="InterPro" id="IPR020008">
    <property type="entry name" value="GlyGly_CTERM"/>
</dbReference>
<dbReference type="Gene3D" id="2.60.120.260">
    <property type="entry name" value="Galactose-binding domain-like"/>
    <property type="match status" value="1"/>
</dbReference>
<keyword evidence="3" id="KW-0472">Membrane</keyword>
<sequence>MIKYLYYFMFGLWFSTQAFAGEWDYPDQLITISQAQDAKNYLQQTYPNHGEYKLRYVTHSKLGAHYNFDLWVDGEYQQQKTIVLSTNKNNHIVRVFKSLQDTIIRNGKPTTASELEAPRTLNSLTSPTVASGNVITADLMVFDPDLRTMDRAPKPTSQMTDLAQYPSPPQYVKKNAEVLLANGQYFLSNSRVRQIDAISLITPKTSSNPARTEDSNGFLPQEGVAKFSSLAELKSIRINDQRFPQVMAFAHLNASAKYIQSLGFSVFNAPIDFDARGLIADNSTYYYGPKALLLGVGGGSPDALDADVLLHELGHSIHYHIVPDWAYGHTGAIGEGFGDYWAGSYSYRQQFTDANSSGQEFEIDTVFNWDGYFGTKNTTRSLWNQRARYFKSSEYRAHESVAGELGDELWSTPLFQSLKQSVSTYGENAFTEFDTIVLESMYGLGRGLKMHDLAESMVYVANQLYPNKIYAQILTKHFNQHGLILEPFKQEFAHRYIAPNSLIQWILSPTQRSASIDGDIFINNKLAEHIVSIPFKEMEMNIDYPTGLVCGESFNIETNIKYQFSSNLLSQEWSENTTLVKGIPLFSNPFKPLNIRLPDATTDNSDRPIAGIQTINFIAKNRDGVVDNTFGIYLNIEHDNFIDLNISLISPRGTKVNLLNHRQIKNKTFRDYFTVQHDDILAPLLGESSWGTWRLEVVDFSPNHSGKLLSWGVGHIRSYQCSSQTASTTASSSTSGGSISLFTLFLLFIFWLRRQYLLLQF</sequence>
<dbReference type="Proteomes" id="UP000435323">
    <property type="component" value="Unassembled WGS sequence"/>
</dbReference>
<proteinExistence type="predicted"/>
<keyword evidence="3" id="KW-0812">Transmembrane</keyword>
<keyword evidence="1" id="KW-0645">Protease</keyword>
<evidence type="ECO:0000256" key="2">
    <source>
        <dbReference type="ARBA" id="ARBA00022801"/>
    </source>
</evidence>
<dbReference type="RefSeq" id="WP_155658097.1">
    <property type="nucleotide sequence ID" value="NZ_WOBO01000015.1"/>
</dbReference>
<dbReference type="SUPFAM" id="SSF49785">
    <property type="entry name" value="Galactose-binding domain-like"/>
    <property type="match status" value="1"/>
</dbReference>
<evidence type="ECO:0000256" key="3">
    <source>
        <dbReference type="SAM" id="Phobius"/>
    </source>
</evidence>
<feature type="transmembrane region" description="Helical" evidence="3">
    <location>
        <begin position="734"/>
        <end position="752"/>
    </location>
</feature>
<keyword evidence="2" id="KW-0378">Hydrolase</keyword>
<dbReference type="AlphaFoldDB" id="A0A6N3Z8H1"/>
<feature type="chain" id="PRO_5027098164" evidence="4">
    <location>
        <begin position="21"/>
        <end position="761"/>
    </location>
</feature>